<dbReference type="PROSITE" id="PS00455">
    <property type="entry name" value="AMP_BINDING"/>
    <property type="match status" value="1"/>
</dbReference>
<organism evidence="2 3">
    <name type="scientific">Peptoniphilus lacrimalis</name>
    <dbReference type="NCBI Taxonomy" id="33031"/>
    <lineage>
        <taxon>Bacteria</taxon>
        <taxon>Bacillati</taxon>
        <taxon>Bacillota</taxon>
        <taxon>Tissierellia</taxon>
        <taxon>Tissierellales</taxon>
        <taxon>Peptoniphilaceae</taxon>
        <taxon>Peptoniphilus</taxon>
    </lineage>
</organism>
<dbReference type="PRINTS" id="PR00154">
    <property type="entry name" value="AMPBINDING"/>
</dbReference>
<dbReference type="InterPro" id="IPR042099">
    <property type="entry name" value="ANL_N_sf"/>
</dbReference>
<evidence type="ECO:0000313" key="3">
    <source>
        <dbReference type="Proteomes" id="UP000255517"/>
    </source>
</evidence>
<accession>A0A379C6R7</accession>
<feature type="domain" description="AMP-dependent synthetase/ligase" evidence="1">
    <location>
        <begin position="8"/>
        <end position="206"/>
    </location>
</feature>
<evidence type="ECO:0000313" key="2">
    <source>
        <dbReference type="EMBL" id="SUB57788.1"/>
    </source>
</evidence>
<dbReference type="RefSeq" id="WP_019035034.1">
    <property type="nucleotide sequence ID" value="NZ_UGSZ01000001.1"/>
</dbReference>
<dbReference type="PANTHER" id="PTHR45398:SF1">
    <property type="entry name" value="ENZYME, PUTATIVE (JCVI)-RELATED"/>
    <property type="match status" value="1"/>
</dbReference>
<dbReference type="Gene3D" id="3.40.50.12780">
    <property type="entry name" value="N-terminal domain of ligase-like"/>
    <property type="match status" value="1"/>
</dbReference>
<dbReference type="EMBL" id="UGSZ01000001">
    <property type="protein sequence ID" value="SUB57788.1"/>
    <property type="molecule type" value="Genomic_DNA"/>
</dbReference>
<dbReference type="AlphaFoldDB" id="A0A379C6R7"/>
<evidence type="ECO:0000259" key="1">
    <source>
        <dbReference type="Pfam" id="PF00501"/>
    </source>
</evidence>
<dbReference type="InterPro" id="IPR000873">
    <property type="entry name" value="AMP-dep_synth/lig_dom"/>
</dbReference>
<reference evidence="2 3" key="1">
    <citation type="submission" date="2018-06" db="EMBL/GenBank/DDBJ databases">
        <authorList>
            <consortium name="Pathogen Informatics"/>
            <person name="Doyle S."/>
        </authorList>
    </citation>
    <scope>NUCLEOTIDE SEQUENCE [LARGE SCALE GENOMIC DNA]</scope>
    <source>
        <strain evidence="2 3">NCTC13149</strain>
    </source>
</reference>
<dbReference type="PANTHER" id="PTHR45398">
    <property type="match status" value="1"/>
</dbReference>
<dbReference type="InterPro" id="IPR020845">
    <property type="entry name" value="AMP-binding_CS"/>
</dbReference>
<name>A0A379C6R7_9FIRM</name>
<dbReference type="STRING" id="1122949.GCA_000378725_01363"/>
<dbReference type="SUPFAM" id="SSF56801">
    <property type="entry name" value="Acetyl-CoA synthetase-like"/>
    <property type="match status" value="1"/>
</dbReference>
<dbReference type="Pfam" id="PF00501">
    <property type="entry name" value="AMP-binding"/>
    <property type="match status" value="1"/>
</dbReference>
<dbReference type="InterPro" id="IPR020459">
    <property type="entry name" value="AMP-binding"/>
</dbReference>
<gene>
    <name evidence="2" type="primary">tycA</name>
    <name evidence="2" type="ORF">NCTC13149_01645</name>
</gene>
<protein>
    <submittedName>
        <fullName evidence="2">Tyrocidine synthase I</fullName>
    </submittedName>
</protein>
<dbReference type="Proteomes" id="UP000255517">
    <property type="component" value="Unassembled WGS sequence"/>
</dbReference>
<proteinExistence type="predicted"/>
<dbReference type="OrthoDB" id="9778383at2"/>
<sequence length="206" mass="23936">MILIDQLDEICKKFPDKIAIVDKEKKITFRELRDKARSFAFFIRENFSYENEPIMVEASRDLETIICFFAILYSGNFYVPIDCEMPYDRILSIKNTLNSKLGIYHHKNIFKDSALSFDFEKNYEIDENKLVNIRRKIIDTDPCYVLFTSGTTGEPKGVVISHFMIVDLMEWLGNTLGLSHEDKIASQTPFFFDASVKDICLLLKKG</sequence>